<protein>
    <recommendedName>
        <fullName evidence="3">Ricin B lectin domain-containing protein</fullName>
    </recommendedName>
</protein>
<evidence type="ECO:0000256" key="2">
    <source>
        <dbReference type="SAM" id="Phobius"/>
    </source>
</evidence>
<feature type="compositionally biased region" description="Pro residues" evidence="1">
    <location>
        <begin position="163"/>
        <end position="173"/>
    </location>
</feature>
<reference evidence="4 5" key="1">
    <citation type="submission" date="2020-08" db="EMBL/GenBank/DDBJ databases">
        <title>Sequencing the genomes of 1000 actinobacteria strains.</title>
        <authorList>
            <person name="Klenk H.-P."/>
        </authorList>
    </citation>
    <scope>NUCLEOTIDE SEQUENCE [LARGE SCALE GENOMIC DNA]</scope>
    <source>
        <strain evidence="4 5">DSM 45518</strain>
    </source>
</reference>
<dbReference type="Pfam" id="PF00652">
    <property type="entry name" value="Ricin_B_lectin"/>
    <property type="match status" value="1"/>
</dbReference>
<dbReference type="RefSeq" id="WP_184949486.1">
    <property type="nucleotide sequence ID" value="NZ_BOMC01000084.1"/>
</dbReference>
<evidence type="ECO:0000256" key="1">
    <source>
        <dbReference type="SAM" id="MobiDB-lite"/>
    </source>
</evidence>
<name>A0A7W7CL42_9ACTN</name>
<feature type="compositionally biased region" description="Low complexity" evidence="1">
    <location>
        <begin position="123"/>
        <end position="136"/>
    </location>
</feature>
<dbReference type="EMBL" id="JACHMF010000001">
    <property type="protein sequence ID" value="MBB4690537.1"/>
    <property type="molecule type" value="Genomic_DNA"/>
</dbReference>
<dbReference type="AlphaFoldDB" id="A0A7W7CL42"/>
<gene>
    <name evidence="4" type="ORF">BKA14_000685</name>
</gene>
<comment type="caution">
    <text evidence="4">The sequence shown here is derived from an EMBL/GenBank/DDBJ whole genome shotgun (WGS) entry which is preliminary data.</text>
</comment>
<feature type="transmembrane region" description="Helical" evidence="2">
    <location>
        <begin position="71"/>
        <end position="93"/>
    </location>
</feature>
<evidence type="ECO:0000313" key="5">
    <source>
        <dbReference type="Proteomes" id="UP000542742"/>
    </source>
</evidence>
<feature type="region of interest" description="Disordered" evidence="1">
    <location>
        <begin position="104"/>
        <end position="136"/>
    </location>
</feature>
<evidence type="ECO:0000259" key="3">
    <source>
        <dbReference type="SMART" id="SM00458"/>
    </source>
</evidence>
<sequence length="301" mass="29977">MAENDARREDPVLVRPYVKAVAEAERAPDEENETWPESADLPPEADTLVQPKVEDEPLPPPRRPRLTLHPLARLAIFAGGAALALGVVGYLIFGPAADPELPKPGTALPAIPGQAPLDEQKQSAAPGTTASPSVSAPASASASVSASATVTPSSSFQTLTPSSAPPASAPPATEPTLAPPGADRTGAITAASGRCLALGSLFGSNGSPVQVNGCMSVSYQSFTLATDGTLRVAGKCAQSTGDGSVRVTDCGDGASSQWRSGGDGTLVNSAGGGCLTDPGRGGTAATVSACSGGPSQSWTLP</sequence>
<dbReference type="SUPFAM" id="SSF50370">
    <property type="entry name" value="Ricin B-like lectins"/>
    <property type="match status" value="1"/>
</dbReference>
<feature type="region of interest" description="Disordered" evidence="1">
    <location>
        <begin position="153"/>
        <end position="185"/>
    </location>
</feature>
<dbReference type="Proteomes" id="UP000542742">
    <property type="component" value="Unassembled WGS sequence"/>
</dbReference>
<organism evidence="4 5">
    <name type="scientific">Paractinoplanes abujensis</name>
    <dbReference type="NCBI Taxonomy" id="882441"/>
    <lineage>
        <taxon>Bacteria</taxon>
        <taxon>Bacillati</taxon>
        <taxon>Actinomycetota</taxon>
        <taxon>Actinomycetes</taxon>
        <taxon>Micromonosporales</taxon>
        <taxon>Micromonosporaceae</taxon>
        <taxon>Paractinoplanes</taxon>
    </lineage>
</organism>
<keyword evidence="2" id="KW-0472">Membrane</keyword>
<dbReference type="PROSITE" id="PS50231">
    <property type="entry name" value="RICIN_B_LECTIN"/>
    <property type="match status" value="1"/>
</dbReference>
<proteinExistence type="predicted"/>
<feature type="domain" description="Ricin B lectin" evidence="3">
    <location>
        <begin position="185"/>
        <end position="301"/>
    </location>
</feature>
<dbReference type="InterPro" id="IPR000772">
    <property type="entry name" value="Ricin_B_lectin"/>
</dbReference>
<dbReference type="InterPro" id="IPR035992">
    <property type="entry name" value="Ricin_B-like_lectins"/>
</dbReference>
<keyword evidence="2" id="KW-0812">Transmembrane</keyword>
<keyword evidence="2" id="KW-1133">Transmembrane helix</keyword>
<dbReference type="Gene3D" id="2.80.10.50">
    <property type="match status" value="1"/>
</dbReference>
<keyword evidence="5" id="KW-1185">Reference proteome</keyword>
<dbReference type="SMART" id="SM00458">
    <property type="entry name" value="RICIN"/>
    <property type="match status" value="1"/>
</dbReference>
<feature type="compositionally biased region" description="Low complexity" evidence="1">
    <location>
        <begin position="153"/>
        <end position="162"/>
    </location>
</feature>
<accession>A0A7W7CL42</accession>
<feature type="region of interest" description="Disordered" evidence="1">
    <location>
        <begin position="23"/>
        <end position="64"/>
    </location>
</feature>
<evidence type="ECO:0000313" key="4">
    <source>
        <dbReference type="EMBL" id="MBB4690537.1"/>
    </source>
</evidence>